<reference evidence="8 9" key="1">
    <citation type="submission" date="2015-07" db="EMBL/GenBank/DDBJ databases">
        <title>Emmonsia species relationships and genome sequence.</title>
        <authorList>
            <person name="Cuomo C.A."/>
            <person name="Schwartz I.S."/>
            <person name="Kenyon C."/>
            <person name="de Hoog G.S."/>
            <person name="Govender N.P."/>
            <person name="Botha A."/>
            <person name="Moreno L."/>
            <person name="de Vries M."/>
            <person name="Munoz J.F."/>
            <person name="Stielow J.B."/>
        </authorList>
    </citation>
    <scope>NUCLEOTIDE SEQUENCE [LARGE SCALE GENOMIC DNA]</scope>
    <source>
        <strain evidence="8 9">CBS 136260</strain>
    </source>
</reference>
<keyword evidence="5" id="KW-0378">Hydrolase</keyword>
<comment type="similarity">
    <text evidence="1">Belongs to the peptidase S10 family.</text>
</comment>
<evidence type="ECO:0000256" key="2">
    <source>
        <dbReference type="ARBA" id="ARBA00022645"/>
    </source>
</evidence>
<dbReference type="STRING" id="1658172.A0A1B7NZP5"/>
<organism evidence="8 9">
    <name type="scientific">Emergomyces africanus</name>
    <dbReference type="NCBI Taxonomy" id="1955775"/>
    <lineage>
        <taxon>Eukaryota</taxon>
        <taxon>Fungi</taxon>
        <taxon>Dikarya</taxon>
        <taxon>Ascomycota</taxon>
        <taxon>Pezizomycotina</taxon>
        <taxon>Eurotiomycetes</taxon>
        <taxon>Eurotiomycetidae</taxon>
        <taxon>Onygenales</taxon>
        <taxon>Ajellomycetaceae</taxon>
        <taxon>Emergomyces</taxon>
    </lineage>
</organism>
<accession>A0A1B7NZP5</accession>
<dbReference type="InterPro" id="IPR029058">
    <property type="entry name" value="AB_hydrolase_fold"/>
</dbReference>
<evidence type="ECO:0000256" key="3">
    <source>
        <dbReference type="ARBA" id="ARBA00022670"/>
    </source>
</evidence>
<evidence type="ECO:0000256" key="1">
    <source>
        <dbReference type="ARBA" id="ARBA00009431"/>
    </source>
</evidence>
<keyword evidence="2" id="KW-0121">Carboxypeptidase</keyword>
<evidence type="ECO:0000256" key="7">
    <source>
        <dbReference type="SAM" id="SignalP"/>
    </source>
</evidence>
<comment type="caution">
    <text evidence="8">The sequence shown here is derived from an EMBL/GenBank/DDBJ whole genome shotgun (WGS) entry which is preliminary data.</text>
</comment>
<sequence>MSRFAKSALCLLAAGLPVLAQFPPKPEGVKILESKFGDGAKITYKEPGLCETTPGVKSYAGYVHLPPGTLEGLDDSQDYPINTFFWFFESRKDPENAPLSIWINGGPGSSSMMGLLVENGPCFINPDSNSTTLNQYSWNNEVNMLFLDQPAQVGLSYDSLANYTKNLITGKLTKLAPDDPIPEQNSTFLVGTYPSNEMDNTALGSRNAAIALWHFAQVWFQEFPGYHPGDSRISLATESYGGRYGPAFFSFFEEQNQKIENGTWKDDDGDMKILNLDTLMIINGCLDRQVQWPSYPEFGFKNTYGIESVNETIYNYMVDSLVKPGGCRDMVNDCRAISVISDPDNTGINETVNDVCSKAENYCSSEVRGPYLRYSGRNYYDVSQTEPVPFPHPFYYGWLNQEHVQAALGVPLNWTQSNSAVGKAFRSIGDYPRPGWIEDLAFLLENNIKVSLVYGDRDFACNWMGGEAVSLAIDYVDSDNFKAAGYADIRVNDTFSVGQVRQYGNLSFSRVHQAGHEVPSYQPEGSLYIFNRALFNKDIATGEIDTAKPLPDGDGKFYSSSGPVDTFEFRQEPPPQYPKFCYILDPGVCTEEQIESILKGTAVLRHWLLVDSNTTRLFPEVVGDAKTPPDSPGGGGANSASGLFAGGIGQQVVLVVAFTVAVSALMY</sequence>
<feature type="signal peptide" evidence="7">
    <location>
        <begin position="1"/>
        <end position="20"/>
    </location>
</feature>
<dbReference type="PANTHER" id="PTHR11802:SF189">
    <property type="entry name" value="CARBOXYPEPTIDASE"/>
    <property type="match status" value="1"/>
</dbReference>
<dbReference type="GO" id="GO:0004185">
    <property type="term" value="F:serine-type carboxypeptidase activity"/>
    <property type="evidence" value="ECO:0007669"/>
    <property type="project" value="InterPro"/>
</dbReference>
<evidence type="ECO:0000256" key="4">
    <source>
        <dbReference type="ARBA" id="ARBA00022729"/>
    </source>
</evidence>
<keyword evidence="9" id="KW-1185">Reference proteome</keyword>
<gene>
    <name evidence="8" type="ORF">ACJ72_03400</name>
</gene>
<dbReference type="PANTHER" id="PTHR11802">
    <property type="entry name" value="SERINE PROTEASE FAMILY S10 SERINE CARBOXYPEPTIDASE"/>
    <property type="match status" value="1"/>
</dbReference>
<dbReference type="SUPFAM" id="SSF53474">
    <property type="entry name" value="alpha/beta-Hydrolases"/>
    <property type="match status" value="1"/>
</dbReference>
<dbReference type="GO" id="GO:0000324">
    <property type="term" value="C:fungal-type vacuole"/>
    <property type="evidence" value="ECO:0007669"/>
    <property type="project" value="TreeGrafter"/>
</dbReference>
<dbReference type="PROSITE" id="PS00560">
    <property type="entry name" value="CARBOXYPEPT_SER_HIS"/>
    <property type="match status" value="1"/>
</dbReference>
<dbReference type="Gene3D" id="3.40.50.1820">
    <property type="entry name" value="alpha/beta hydrolase"/>
    <property type="match status" value="1"/>
</dbReference>
<proteinExistence type="inferred from homology"/>
<keyword evidence="6" id="KW-0325">Glycoprotein</keyword>
<dbReference type="AlphaFoldDB" id="A0A1B7NZP5"/>
<dbReference type="Proteomes" id="UP000091918">
    <property type="component" value="Unassembled WGS sequence"/>
</dbReference>
<name>A0A1B7NZP5_9EURO</name>
<evidence type="ECO:0000313" key="9">
    <source>
        <dbReference type="Proteomes" id="UP000091918"/>
    </source>
</evidence>
<feature type="chain" id="PRO_5008598307" description="Carboxypeptidase" evidence="7">
    <location>
        <begin position="21"/>
        <end position="667"/>
    </location>
</feature>
<dbReference type="InterPro" id="IPR033124">
    <property type="entry name" value="Ser_caboxypep_his_AS"/>
</dbReference>
<evidence type="ECO:0000313" key="8">
    <source>
        <dbReference type="EMBL" id="OAX82252.1"/>
    </source>
</evidence>
<keyword evidence="3" id="KW-0645">Protease</keyword>
<protein>
    <recommendedName>
        <fullName evidence="10">Carboxypeptidase</fullName>
    </recommendedName>
</protein>
<dbReference type="Pfam" id="PF00450">
    <property type="entry name" value="Peptidase_S10"/>
    <property type="match status" value="1"/>
</dbReference>
<keyword evidence="4 7" id="KW-0732">Signal</keyword>
<dbReference type="InterPro" id="IPR001563">
    <property type="entry name" value="Peptidase_S10"/>
</dbReference>
<dbReference type="EMBL" id="LGUA01000333">
    <property type="protein sequence ID" value="OAX82252.1"/>
    <property type="molecule type" value="Genomic_DNA"/>
</dbReference>
<dbReference type="OrthoDB" id="443318at2759"/>
<evidence type="ECO:0008006" key="10">
    <source>
        <dbReference type="Google" id="ProtNLM"/>
    </source>
</evidence>
<evidence type="ECO:0000256" key="6">
    <source>
        <dbReference type="ARBA" id="ARBA00023180"/>
    </source>
</evidence>
<dbReference type="GO" id="GO:0006508">
    <property type="term" value="P:proteolysis"/>
    <property type="evidence" value="ECO:0007669"/>
    <property type="project" value="UniProtKB-KW"/>
</dbReference>
<evidence type="ECO:0000256" key="5">
    <source>
        <dbReference type="ARBA" id="ARBA00022801"/>
    </source>
</evidence>
<dbReference type="PRINTS" id="PR00724">
    <property type="entry name" value="CRBOXYPTASEC"/>
</dbReference>